<proteinExistence type="predicted"/>
<sequence>MCNKGACGATEIDEACILNSSIEPTETSSDEIESEEEGSQLNEIVAQMVDSVAIEEHAFTSTDNQIAHTVPFDVLTTVEWILTPQQLTVECQSETDARLIVYELIDLVECHINSEPDLCSRSPLPFLLAIRNTRLILSTLQLISAST</sequence>
<keyword evidence="1" id="KW-1185">Reference proteome</keyword>
<dbReference type="WBParaSite" id="PSAMB.scaffold1037size36831.g10601.t1">
    <property type="protein sequence ID" value="PSAMB.scaffold1037size36831.g10601.t1"/>
    <property type="gene ID" value="PSAMB.scaffold1037size36831.g10601"/>
</dbReference>
<dbReference type="AlphaFoldDB" id="A0A914UIU9"/>
<evidence type="ECO:0000313" key="1">
    <source>
        <dbReference type="Proteomes" id="UP000887566"/>
    </source>
</evidence>
<protein>
    <submittedName>
        <fullName evidence="2">Uncharacterized protein</fullName>
    </submittedName>
</protein>
<reference evidence="2" key="1">
    <citation type="submission" date="2022-11" db="UniProtKB">
        <authorList>
            <consortium name="WormBaseParasite"/>
        </authorList>
    </citation>
    <scope>IDENTIFICATION</scope>
</reference>
<accession>A0A914UIU9</accession>
<name>A0A914UIU9_9BILA</name>
<dbReference type="Proteomes" id="UP000887566">
    <property type="component" value="Unplaced"/>
</dbReference>
<evidence type="ECO:0000313" key="2">
    <source>
        <dbReference type="WBParaSite" id="PSAMB.scaffold1037size36831.g10601.t1"/>
    </source>
</evidence>
<organism evidence="1 2">
    <name type="scientific">Plectus sambesii</name>
    <dbReference type="NCBI Taxonomy" id="2011161"/>
    <lineage>
        <taxon>Eukaryota</taxon>
        <taxon>Metazoa</taxon>
        <taxon>Ecdysozoa</taxon>
        <taxon>Nematoda</taxon>
        <taxon>Chromadorea</taxon>
        <taxon>Plectida</taxon>
        <taxon>Plectina</taxon>
        <taxon>Plectoidea</taxon>
        <taxon>Plectidae</taxon>
        <taxon>Plectus</taxon>
    </lineage>
</organism>